<evidence type="ECO:0000313" key="2">
    <source>
        <dbReference type="Proteomes" id="UP001060085"/>
    </source>
</evidence>
<evidence type="ECO:0000313" key="1">
    <source>
        <dbReference type="EMBL" id="KAI5673380.1"/>
    </source>
</evidence>
<accession>A0ACC0BL76</accession>
<sequence>MVQVVGIEFTATMILEKPSLDSVYEVLLEKFENKAKEDTEMVDYMDEGTAVVDYMDLDKALNLSSIVPPTYSPKALETLYNCEKYDALRYKQELTSLLKKDVKEKGLEAMKTAVMENDPPLIRSSKILTELEGKLKKEETEFLKGKELVFISSSSSKDRDSTASINSSSI</sequence>
<proteinExistence type="predicted"/>
<dbReference type="EMBL" id="CM044703">
    <property type="protein sequence ID" value="KAI5673380.1"/>
    <property type="molecule type" value="Genomic_DNA"/>
</dbReference>
<comment type="caution">
    <text evidence="1">The sequence shown here is derived from an EMBL/GenBank/DDBJ whole genome shotgun (WGS) entry which is preliminary data.</text>
</comment>
<protein>
    <submittedName>
        <fullName evidence="1">Uncharacterized protein</fullName>
    </submittedName>
</protein>
<gene>
    <name evidence="1" type="ORF">M9H77_13744</name>
</gene>
<name>A0ACC0BL76_CATRO</name>
<dbReference type="Proteomes" id="UP001060085">
    <property type="component" value="Linkage Group LG03"/>
</dbReference>
<keyword evidence="2" id="KW-1185">Reference proteome</keyword>
<organism evidence="1 2">
    <name type="scientific">Catharanthus roseus</name>
    <name type="common">Madagascar periwinkle</name>
    <name type="synonym">Vinca rosea</name>
    <dbReference type="NCBI Taxonomy" id="4058"/>
    <lineage>
        <taxon>Eukaryota</taxon>
        <taxon>Viridiplantae</taxon>
        <taxon>Streptophyta</taxon>
        <taxon>Embryophyta</taxon>
        <taxon>Tracheophyta</taxon>
        <taxon>Spermatophyta</taxon>
        <taxon>Magnoliopsida</taxon>
        <taxon>eudicotyledons</taxon>
        <taxon>Gunneridae</taxon>
        <taxon>Pentapetalae</taxon>
        <taxon>asterids</taxon>
        <taxon>lamiids</taxon>
        <taxon>Gentianales</taxon>
        <taxon>Apocynaceae</taxon>
        <taxon>Rauvolfioideae</taxon>
        <taxon>Vinceae</taxon>
        <taxon>Catharanthinae</taxon>
        <taxon>Catharanthus</taxon>
    </lineage>
</organism>
<reference evidence="2" key="1">
    <citation type="journal article" date="2023" name="Nat. Plants">
        <title>Single-cell RNA sequencing provides a high-resolution roadmap for understanding the multicellular compartmentation of specialized metabolism.</title>
        <authorList>
            <person name="Sun S."/>
            <person name="Shen X."/>
            <person name="Li Y."/>
            <person name="Li Y."/>
            <person name="Wang S."/>
            <person name="Li R."/>
            <person name="Zhang H."/>
            <person name="Shen G."/>
            <person name="Guo B."/>
            <person name="Wei J."/>
            <person name="Xu J."/>
            <person name="St-Pierre B."/>
            <person name="Chen S."/>
            <person name="Sun C."/>
        </authorList>
    </citation>
    <scope>NUCLEOTIDE SEQUENCE [LARGE SCALE GENOMIC DNA]</scope>
</reference>